<feature type="binding site" evidence="5">
    <location>
        <position position="168"/>
    </location>
    <ligand>
        <name>Mg(2+)</name>
        <dbReference type="ChEBI" id="CHEBI:18420"/>
    </ligand>
</feature>
<comment type="caution">
    <text evidence="7">The sequence shown here is derived from an EMBL/GenBank/DDBJ whole genome shotgun (WGS) entry which is preliminary data.</text>
</comment>
<keyword evidence="8" id="KW-1185">Reference proteome</keyword>
<feature type="region of interest" description="Disordered" evidence="6">
    <location>
        <begin position="1"/>
        <end position="21"/>
    </location>
</feature>
<feature type="binding site" evidence="5">
    <location>
        <position position="167"/>
    </location>
    <ligand>
        <name>substrate</name>
    </ligand>
</feature>
<evidence type="ECO:0000256" key="1">
    <source>
        <dbReference type="ARBA" id="ARBA00001968"/>
    </source>
</evidence>
<dbReference type="CDD" id="cd16841">
    <property type="entry name" value="RraA_family"/>
    <property type="match status" value="1"/>
</dbReference>
<evidence type="ECO:0000256" key="3">
    <source>
        <dbReference type="ARBA" id="ARBA00029596"/>
    </source>
</evidence>
<dbReference type="EMBL" id="QRGA01000017">
    <property type="protein sequence ID" value="RDU95862.1"/>
    <property type="molecule type" value="Genomic_DNA"/>
</dbReference>
<dbReference type="OrthoDB" id="9805307at2"/>
<evidence type="ECO:0000256" key="6">
    <source>
        <dbReference type="SAM" id="MobiDB-lite"/>
    </source>
</evidence>
<dbReference type="SUPFAM" id="SSF89562">
    <property type="entry name" value="RraA-like"/>
    <property type="match status" value="1"/>
</dbReference>
<comment type="cofactor">
    <cofactor evidence="1">
        <name>a divalent metal cation</name>
        <dbReference type="ChEBI" id="CHEBI:60240"/>
    </cofactor>
</comment>
<evidence type="ECO:0000313" key="7">
    <source>
        <dbReference type="EMBL" id="RDU95862.1"/>
    </source>
</evidence>
<dbReference type="Proteomes" id="UP000256838">
    <property type="component" value="Unassembled WGS sequence"/>
</dbReference>
<dbReference type="Pfam" id="PF03737">
    <property type="entry name" value="RraA-like"/>
    <property type="match status" value="1"/>
</dbReference>
<reference evidence="7 8" key="1">
    <citation type="submission" date="2018-08" db="EMBL/GenBank/DDBJ databases">
        <title>Paraburkholderia sp. DHOM06 isolated from forest soil.</title>
        <authorList>
            <person name="Gao Z.-H."/>
            <person name="Qiu L.-H."/>
        </authorList>
    </citation>
    <scope>NUCLEOTIDE SEQUENCE [LARGE SCALE GENOMIC DNA]</scope>
    <source>
        <strain evidence="7 8">DHOM06</strain>
    </source>
</reference>
<dbReference type="InterPro" id="IPR005493">
    <property type="entry name" value="RraA/RraA-like"/>
</dbReference>
<accession>A0A3D8JSW9</accession>
<gene>
    <name evidence="7" type="ORF">DWV00_26805</name>
</gene>
<evidence type="ECO:0000313" key="8">
    <source>
        <dbReference type="Proteomes" id="UP000256838"/>
    </source>
</evidence>
<protein>
    <recommendedName>
        <fullName evidence="2">Putative 4-hydroxy-4-methyl-2-oxoglutarate aldolase</fullName>
    </recommendedName>
    <alternativeName>
        <fullName evidence="3">Regulator of ribonuclease activity homolog</fullName>
    </alternativeName>
    <alternativeName>
        <fullName evidence="4">RraA-like protein</fullName>
    </alternativeName>
</protein>
<comment type="cofactor">
    <cofactor evidence="5">
        <name>Mg(2+)</name>
        <dbReference type="ChEBI" id="CHEBI:18420"/>
    </cofactor>
</comment>
<keyword evidence="5" id="KW-0479">Metal-binding</keyword>
<dbReference type="GO" id="GO:0046872">
    <property type="term" value="F:metal ion binding"/>
    <property type="evidence" value="ECO:0007669"/>
    <property type="project" value="UniProtKB-KW"/>
</dbReference>
<feature type="binding site" evidence="5">
    <location>
        <begin position="145"/>
        <end position="148"/>
    </location>
    <ligand>
        <name>substrate</name>
    </ligand>
</feature>
<dbReference type="PANTHER" id="PTHR33254:SF4">
    <property type="entry name" value="4-HYDROXY-4-METHYL-2-OXOGLUTARATE ALDOLASE 3-RELATED"/>
    <property type="match status" value="1"/>
</dbReference>
<sequence length="262" mass="28452">MDRSGPSSRSMLRCSGNGRSAHAVRGHRHRCYLNPTRSISEILKEHPVSNLLHQLSVFPTSVLSDTLDELGIPGVIPGLSAQRQGQGRVVGRALPVKLLAKKNDPDAYRFGGGVGKPLEMVLKTMADGDVVLMDLDGANYASAWGGLASRLAQRRGVRGTIMWGTCRDVEEIREIGYPVWAVGVCPKRSRNDFTFGSINETIHIAGVAISRQDYIVADESGVVVIPGARAEQIVEIATRIAAQEEELLAKVRTDSVTNWDEV</sequence>
<evidence type="ECO:0000256" key="4">
    <source>
        <dbReference type="ARBA" id="ARBA00030169"/>
    </source>
</evidence>
<name>A0A3D8JSW9_9BURK</name>
<evidence type="ECO:0000256" key="5">
    <source>
        <dbReference type="PIRSR" id="PIRSR605493-1"/>
    </source>
</evidence>
<dbReference type="AlphaFoldDB" id="A0A3D8JSW9"/>
<dbReference type="PANTHER" id="PTHR33254">
    <property type="entry name" value="4-HYDROXY-4-METHYL-2-OXOGLUTARATE ALDOLASE 3-RELATED"/>
    <property type="match status" value="1"/>
</dbReference>
<organism evidence="7 8">
    <name type="scientific">Trinickia dinghuensis</name>
    <dbReference type="NCBI Taxonomy" id="2291023"/>
    <lineage>
        <taxon>Bacteria</taxon>
        <taxon>Pseudomonadati</taxon>
        <taxon>Pseudomonadota</taxon>
        <taxon>Betaproteobacteria</taxon>
        <taxon>Burkholderiales</taxon>
        <taxon>Burkholderiaceae</taxon>
        <taxon>Trinickia</taxon>
    </lineage>
</organism>
<feature type="compositionally biased region" description="Polar residues" evidence="6">
    <location>
        <begin position="1"/>
        <end position="10"/>
    </location>
</feature>
<proteinExistence type="predicted"/>
<dbReference type="Gene3D" id="3.50.30.40">
    <property type="entry name" value="Ribonuclease E inhibitor RraA/RraA-like"/>
    <property type="match status" value="1"/>
</dbReference>
<dbReference type="InterPro" id="IPR036704">
    <property type="entry name" value="RraA/RraA-like_sf"/>
</dbReference>
<keyword evidence="5" id="KW-0460">Magnesium</keyword>
<evidence type="ECO:0000256" key="2">
    <source>
        <dbReference type="ARBA" id="ARBA00016549"/>
    </source>
</evidence>